<protein>
    <submittedName>
        <fullName evidence="1">Uncharacterized protein</fullName>
    </submittedName>
</protein>
<gene>
    <name evidence="1" type="ORF">UFOVP813_8</name>
</gene>
<proteinExistence type="predicted"/>
<organism evidence="1">
    <name type="scientific">uncultured Caudovirales phage</name>
    <dbReference type="NCBI Taxonomy" id="2100421"/>
    <lineage>
        <taxon>Viruses</taxon>
        <taxon>Duplodnaviria</taxon>
        <taxon>Heunggongvirae</taxon>
        <taxon>Uroviricota</taxon>
        <taxon>Caudoviricetes</taxon>
        <taxon>Peduoviridae</taxon>
        <taxon>Maltschvirus</taxon>
        <taxon>Maltschvirus maltsch</taxon>
    </lineage>
</organism>
<reference evidence="1" key="1">
    <citation type="submission" date="2020-04" db="EMBL/GenBank/DDBJ databases">
        <authorList>
            <person name="Chiriac C."/>
            <person name="Salcher M."/>
            <person name="Ghai R."/>
            <person name="Kavagutti S V."/>
        </authorList>
    </citation>
    <scope>NUCLEOTIDE SEQUENCE</scope>
</reference>
<name>A0A6J5P1L4_9CAUD</name>
<accession>A0A6J5P1L4</accession>
<evidence type="ECO:0000313" key="1">
    <source>
        <dbReference type="EMBL" id="CAB4163228.1"/>
    </source>
</evidence>
<sequence length="320" mass="34744">MAGPAADRGTAMDSVFRSILGGSFVAWNPDTVQGDRSAIEWAVARVRLLAGSDAIQSDEDDLRVEMLGMQGTADYAVPVQRCSGDLKSGQIRNYDEQQAAYAIGFMEREFVSEWTTHLLFCDERVMVTRHWTLESACDLAAPIVALARTPGIPATPNEYCGWCAHRWTCKERLEPLSLLLTGAPGNLDLATIKQHPEDLARLLDITHEITRDDGLHDELRRSALSHVLAGAAVPGWSLMGGRKSETAAATMLGENYGKKNPLRDGGSARVLAACGNITGSKFKELWSAIYGETEAVPDGIIKESHGASYLAKSKKKKATK</sequence>
<dbReference type="EMBL" id="LR796743">
    <property type="protein sequence ID" value="CAB4163228.1"/>
    <property type="molecule type" value="Genomic_DNA"/>
</dbReference>